<dbReference type="PANTHER" id="PTHR43124">
    <property type="entry name" value="PURINE EFFLUX PUMP PBUE"/>
    <property type="match status" value="1"/>
</dbReference>
<evidence type="ECO:0000256" key="4">
    <source>
        <dbReference type="ARBA" id="ARBA00022989"/>
    </source>
</evidence>
<comment type="subcellular location">
    <subcellularLocation>
        <location evidence="1">Cell membrane</location>
        <topology evidence="1">Multi-pass membrane protein</topology>
    </subcellularLocation>
</comment>
<dbReference type="EMBL" id="JADHSG010000001">
    <property type="protein sequence ID" value="MBL6902653.1"/>
    <property type="molecule type" value="Genomic_DNA"/>
</dbReference>
<feature type="transmembrane region" description="Helical" evidence="6">
    <location>
        <begin position="138"/>
        <end position="158"/>
    </location>
</feature>
<feature type="transmembrane region" description="Helical" evidence="6">
    <location>
        <begin position="208"/>
        <end position="230"/>
    </location>
</feature>
<dbReference type="GO" id="GO:0005886">
    <property type="term" value="C:plasma membrane"/>
    <property type="evidence" value="ECO:0007669"/>
    <property type="project" value="UniProtKB-SubCell"/>
</dbReference>
<evidence type="ECO:0000256" key="2">
    <source>
        <dbReference type="ARBA" id="ARBA00022475"/>
    </source>
</evidence>
<name>A0A937M1M4_9GAMM</name>
<feature type="transmembrane region" description="Helical" evidence="6">
    <location>
        <begin position="52"/>
        <end position="74"/>
    </location>
</feature>
<evidence type="ECO:0000313" key="9">
    <source>
        <dbReference type="Proteomes" id="UP000705230"/>
    </source>
</evidence>
<evidence type="ECO:0000256" key="1">
    <source>
        <dbReference type="ARBA" id="ARBA00004651"/>
    </source>
</evidence>
<keyword evidence="5 6" id="KW-0472">Membrane</keyword>
<dbReference type="InterPro" id="IPR005828">
    <property type="entry name" value="MFS_sugar_transport-like"/>
</dbReference>
<feature type="transmembrane region" description="Helical" evidence="6">
    <location>
        <begin position="300"/>
        <end position="320"/>
    </location>
</feature>
<evidence type="ECO:0000256" key="5">
    <source>
        <dbReference type="ARBA" id="ARBA00023136"/>
    </source>
</evidence>
<evidence type="ECO:0000313" key="8">
    <source>
        <dbReference type="EMBL" id="MBL6902653.1"/>
    </source>
</evidence>
<sequence>MTTYKFSSTLNQSSVLAAILYSIVATAGLFYVNLGGAFLSAFVDGLGVERDVAGYIVSANKYGAAFGALIATFIVKRVEWRKVIRLLFMALIAFDLISTQFSNPQTLIILRFIHGTIGGLSVGIGLSIIARTYNPDKIFGMLLVVQYSFGSLGIWLVPRLVDSFGYSAAFGTLISFTLMTLLILPFVPNVESPSKSDNTTSGLFQIPMTMMLFFVLCALFLFQAANMGVADYAFELGKDIGLSNNEISNILTLANIISISGGLLVYIIGTRFGRTIPLIIGISVASIFTYLLHYSDNTNIYFIANTFTGIAWGFTIPYLLGLCATFDFHGQMAALAGFVSKMGLASGPLVGSLFIISNGFSYIINLATIALLIALILSVYVSKNHEKS</sequence>
<feature type="transmembrane region" description="Helical" evidence="6">
    <location>
        <begin position="12"/>
        <end position="32"/>
    </location>
</feature>
<organism evidence="8 9">
    <name type="scientific">SAR86 cluster bacterium</name>
    <dbReference type="NCBI Taxonomy" id="2030880"/>
    <lineage>
        <taxon>Bacteria</taxon>
        <taxon>Pseudomonadati</taxon>
        <taxon>Pseudomonadota</taxon>
        <taxon>Gammaproteobacteria</taxon>
        <taxon>SAR86 cluster</taxon>
    </lineage>
</organism>
<keyword evidence="3 6" id="KW-0812">Transmembrane</keyword>
<feature type="transmembrane region" description="Helical" evidence="6">
    <location>
        <begin position="276"/>
        <end position="294"/>
    </location>
</feature>
<dbReference type="Pfam" id="PF07690">
    <property type="entry name" value="MFS_1"/>
    <property type="match status" value="1"/>
</dbReference>
<dbReference type="PROSITE" id="PS50850">
    <property type="entry name" value="MFS"/>
    <property type="match status" value="1"/>
</dbReference>
<comment type="caution">
    <text evidence="8">The sequence shown here is derived from an EMBL/GenBank/DDBJ whole genome shotgun (WGS) entry which is preliminary data.</text>
</comment>
<feature type="transmembrane region" description="Helical" evidence="6">
    <location>
        <begin position="250"/>
        <end position="269"/>
    </location>
</feature>
<dbReference type="Pfam" id="PF00083">
    <property type="entry name" value="Sugar_tr"/>
    <property type="match status" value="1"/>
</dbReference>
<gene>
    <name evidence="8" type="ORF">ISR29_00430</name>
</gene>
<dbReference type="InterPro" id="IPR011701">
    <property type="entry name" value="MFS"/>
</dbReference>
<dbReference type="GO" id="GO:0022857">
    <property type="term" value="F:transmembrane transporter activity"/>
    <property type="evidence" value="ECO:0007669"/>
    <property type="project" value="InterPro"/>
</dbReference>
<dbReference type="PANTHER" id="PTHR43124:SF10">
    <property type="entry name" value="PURINE EFFLUX PUMP PBUE"/>
    <property type="match status" value="1"/>
</dbReference>
<dbReference type="InterPro" id="IPR036259">
    <property type="entry name" value="MFS_trans_sf"/>
</dbReference>
<feature type="transmembrane region" description="Helical" evidence="6">
    <location>
        <begin position="164"/>
        <end position="187"/>
    </location>
</feature>
<keyword evidence="2" id="KW-1003">Cell membrane</keyword>
<protein>
    <submittedName>
        <fullName evidence="8">MFS transporter</fullName>
    </submittedName>
</protein>
<feature type="transmembrane region" description="Helical" evidence="6">
    <location>
        <begin position="332"/>
        <end position="356"/>
    </location>
</feature>
<evidence type="ECO:0000256" key="3">
    <source>
        <dbReference type="ARBA" id="ARBA00022692"/>
    </source>
</evidence>
<reference evidence="8" key="1">
    <citation type="submission" date="2020-10" db="EMBL/GenBank/DDBJ databases">
        <title>Microbiome of the Black Sea water column analyzed by genome centric metagenomics.</title>
        <authorList>
            <person name="Cabello-Yeves P.J."/>
            <person name="Callieri C."/>
            <person name="Picazo A."/>
            <person name="Mehrshad M."/>
            <person name="Haro-Moreno J.M."/>
            <person name="Roda-Garcia J."/>
            <person name="Dzembekova N."/>
            <person name="Slabakova V."/>
            <person name="Slabakova N."/>
            <person name="Moncheva S."/>
            <person name="Rodriguez-Valera F."/>
        </authorList>
    </citation>
    <scope>NUCLEOTIDE SEQUENCE</scope>
    <source>
        <strain evidence="8">BS30m-G43</strain>
    </source>
</reference>
<dbReference type="Proteomes" id="UP000705230">
    <property type="component" value="Unassembled WGS sequence"/>
</dbReference>
<dbReference type="InterPro" id="IPR050189">
    <property type="entry name" value="MFS_Efflux_Transporters"/>
</dbReference>
<accession>A0A937M1M4</accession>
<dbReference type="Gene3D" id="1.20.1250.20">
    <property type="entry name" value="MFS general substrate transporter like domains"/>
    <property type="match status" value="2"/>
</dbReference>
<evidence type="ECO:0000256" key="6">
    <source>
        <dbReference type="SAM" id="Phobius"/>
    </source>
</evidence>
<keyword evidence="4 6" id="KW-1133">Transmembrane helix</keyword>
<dbReference type="SUPFAM" id="SSF103473">
    <property type="entry name" value="MFS general substrate transporter"/>
    <property type="match status" value="1"/>
</dbReference>
<feature type="transmembrane region" description="Helical" evidence="6">
    <location>
        <begin position="362"/>
        <end position="381"/>
    </location>
</feature>
<feature type="transmembrane region" description="Helical" evidence="6">
    <location>
        <begin position="86"/>
        <end position="102"/>
    </location>
</feature>
<evidence type="ECO:0000259" key="7">
    <source>
        <dbReference type="PROSITE" id="PS50850"/>
    </source>
</evidence>
<proteinExistence type="predicted"/>
<feature type="domain" description="Major facilitator superfamily (MFS) profile" evidence="7">
    <location>
        <begin position="14"/>
        <end position="385"/>
    </location>
</feature>
<dbReference type="InterPro" id="IPR020846">
    <property type="entry name" value="MFS_dom"/>
</dbReference>
<feature type="transmembrane region" description="Helical" evidence="6">
    <location>
        <begin position="108"/>
        <end position="129"/>
    </location>
</feature>
<dbReference type="AlphaFoldDB" id="A0A937M1M4"/>